<dbReference type="SMART" id="SM00490">
    <property type="entry name" value="HELICc"/>
    <property type="match status" value="1"/>
</dbReference>
<gene>
    <name evidence="7" type="ORF">BCR44DRAFT_1509032</name>
</gene>
<dbReference type="SMART" id="SM00487">
    <property type="entry name" value="DEXDc"/>
    <property type="match status" value="1"/>
</dbReference>
<dbReference type="PROSITE" id="PS51192">
    <property type="entry name" value="HELICASE_ATP_BIND_1"/>
    <property type="match status" value="1"/>
</dbReference>
<dbReference type="InterPro" id="IPR049730">
    <property type="entry name" value="SNF2/RAD54-like_C"/>
</dbReference>
<keyword evidence="8" id="KW-1185">Reference proteome</keyword>
<dbReference type="InterPro" id="IPR001650">
    <property type="entry name" value="Helicase_C-like"/>
</dbReference>
<feature type="region of interest" description="Disordered" evidence="4">
    <location>
        <begin position="195"/>
        <end position="222"/>
    </location>
</feature>
<dbReference type="PROSITE" id="PS51194">
    <property type="entry name" value="HELICASE_CTER"/>
    <property type="match status" value="1"/>
</dbReference>
<feature type="region of interest" description="Disordered" evidence="4">
    <location>
        <begin position="258"/>
        <end position="364"/>
    </location>
</feature>
<dbReference type="Gene3D" id="3.40.50.300">
    <property type="entry name" value="P-loop containing nucleotide triphosphate hydrolases"/>
    <property type="match status" value="1"/>
</dbReference>
<feature type="compositionally biased region" description="Polar residues" evidence="4">
    <location>
        <begin position="68"/>
        <end position="84"/>
    </location>
</feature>
<dbReference type="GO" id="GO:0005524">
    <property type="term" value="F:ATP binding"/>
    <property type="evidence" value="ECO:0007669"/>
    <property type="project" value="InterPro"/>
</dbReference>
<evidence type="ECO:0000256" key="4">
    <source>
        <dbReference type="SAM" id="MobiDB-lite"/>
    </source>
</evidence>
<proteinExistence type="predicted"/>
<dbReference type="STRING" id="765915.A0A1Y2I6K4"/>
<evidence type="ECO:0000313" key="8">
    <source>
        <dbReference type="Proteomes" id="UP000193411"/>
    </source>
</evidence>
<dbReference type="CDD" id="cd18793">
    <property type="entry name" value="SF2_C_SNF"/>
    <property type="match status" value="1"/>
</dbReference>
<feature type="compositionally biased region" description="Pro residues" evidence="4">
    <location>
        <begin position="1"/>
        <end position="11"/>
    </location>
</feature>
<dbReference type="OrthoDB" id="448448at2759"/>
<keyword evidence="1" id="KW-0547">Nucleotide-binding</keyword>
<feature type="region of interest" description="Disordered" evidence="4">
    <location>
        <begin position="1"/>
        <end position="89"/>
    </location>
</feature>
<evidence type="ECO:0000313" key="7">
    <source>
        <dbReference type="EMBL" id="ORZ41693.1"/>
    </source>
</evidence>
<sequence length="1034" mass="112783">MSHNPSRPPATAPGHLYPGQDPMHPSSDDYREASHRPTNARANGASYGQHSGLPPLPSGLPPLPTIAASAQATNRTPTHSNYFPSTGPAPSSSVSLWSQLSSPSVVIPETPAKILPSSSFRPVKRSASAAADSPQPIGHVLVATPVYSSTHAGYHSPAPVLVDSPSPAHAVPTTKKRRLVRRADIDAAAAAAATAATANQTASMSPPNTSSTNHSDDNDMTLTRSTSTTLIHRILANTGHDLDRARAQLRRLVTAQTVAGASAIAAQRKSRTEEHDDDAEYMPSSSSSSSRRLKPKSAFASIDQPLDSGRRPVSPLVPKPKHKSGSSKRTLHLSDSDDFDASGDDDSDASDASDGADQDDPQTTHFFNTASLVELAEYLQCTPDQAHIVSTLRPFKSQDDIAAKLTAAKSVSARMLEKYHEVNQALAAVEDVIQECEKIGDDLANAMREWPDTSTTWLTSELSLKAYQIVGVSWLALLHGKGLSGILADDMGLGKTAQVIATLDNWMREFGRWVSEERMAGGDIRVEAYVGSQAERLDLGYELLESRNASNDSNGNGAEGAPVTVVVTTYNFATSKDDKKFLARMKFAGMIVDEGHSLKNADSLRYKSLMAIKSAKFRLLLTGTPLQNNLQELLSLLTFILPDVFAHVASEWRTLLKLKSIDTISAQRLLRVKKVMAPFILRRKKINVLADLPPKSVRIDLAHSRRPSKPCRHSSVLFRRHYTDDQCAQIARALMREEQYEKEKLEHVIEDLTFMSDFEIHALCSRFKRLQPKFALRNDEWMDSGKVERLREVLDECKAKGDRCLLFSQFTMALDVLEEVLVTLGHKYLRIDGSTVVSERQPLIDKFYDDKDILVFLLSTKAGGQGLNLAAANVVILHDLDFNPHNDSQAEDRAWRLGQTKPVQVIKLVCKGTIEEVICERQQIKLNLDKKLTNVGMDTAGDATPQPRADGDNDDEDETGPRKTDAAYEQEMMRLIATQLVKDVTDPAAAAQVDDGDMLSMSGLGSEASSMRGDTASEMDGADTSSVVSGMSGW</sequence>
<feature type="region of interest" description="Disordered" evidence="4">
    <location>
        <begin position="997"/>
        <end position="1034"/>
    </location>
</feature>
<dbReference type="InterPro" id="IPR038718">
    <property type="entry name" value="SNF2-like_sf"/>
</dbReference>
<name>A0A1Y2I6K4_9FUNG</name>
<dbReference type="Proteomes" id="UP000193411">
    <property type="component" value="Unassembled WGS sequence"/>
</dbReference>
<feature type="region of interest" description="Disordered" evidence="4">
    <location>
        <begin position="158"/>
        <end position="177"/>
    </location>
</feature>
<dbReference type="InterPro" id="IPR000330">
    <property type="entry name" value="SNF2_N"/>
</dbReference>
<keyword evidence="3" id="KW-0067">ATP-binding</keyword>
<feature type="compositionally biased region" description="Acidic residues" evidence="4">
    <location>
        <begin position="336"/>
        <end position="360"/>
    </location>
</feature>
<evidence type="ECO:0000256" key="2">
    <source>
        <dbReference type="ARBA" id="ARBA00022801"/>
    </source>
</evidence>
<dbReference type="Pfam" id="PF00176">
    <property type="entry name" value="SNF2-rel_dom"/>
    <property type="match status" value="1"/>
</dbReference>
<feature type="compositionally biased region" description="Pro residues" evidence="4">
    <location>
        <begin position="54"/>
        <end position="64"/>
    </location>
</feature>
<dbReference type="PANTHER" id="PTHR10799">
    <property type="entry name" value="SNF2/RAD54 HELICASE FAMILY"/>
    <property type="match status" value="1"/>
</dbReference>
<evidence type="ECO:0000259" key="5">
    <source>
        <dbReference type="PROSITE" id="PS51192"/>
    </source>
</evidence>
<feature type="domain" description="Helicase ATP-binding" evidence="5">
    <location>
        <begin position="476"/>
        <end position="643"/>
    </location>
</feature>
<feature type="compositionally biased region" description="Polar residues" evidence="4">
    <location>
        <begin position="36"/>
        <end position="49"/>
    </location>
</feature>
<feature type="compositionally biased region" description="Basic and acidic residues" evidence="4">
    <location>
        <begin position="26"/>
        <end position="35"/>
    </location>
</feature>
<comment type="caution">
    <text evidence="7">The sequence shown here is derived from an EMBL/GenBank/DDBJ whole genome shotgun (WGS) entry which is preliminary data.</text>
</comment>
<feature type="compositionally biased region" description="Polar residues" evidence="4">
    <location>
        <begin position="199"/>
        <end position="213"/>
    </location>
</feature>
<dbReference type="EMBL" id="MCFL01000001">
    <property type="protein sequence ID" value="ORZ41693.1"/>
    <property type="molecule type" value="Genomic_DNA"/>
</dbReference>
<accession>A0A1Y2I6K4</accession>
<feature type="compositionally biased region" description="Basic residues" evidence="4">
    <location>
        <begin position="319"/>
        <end position="331"/>
    </location>
</feature>
<protein>
    <submittedName>
        <fullName evidence="7">p-loop containing nucleoside triphosphate hydrolase protein</fullName>
    </submittedName>
</protein>
<organism evidence="7 8">
    <name type="scientific">Catenaria anguillulae PL171</name>
    <dbReference type="NCBI Taxonomy" id="765915"/>
    <lineage>
        <taxon>Eukaryota</taxon>
        <taxon>Fungi</taxon>
        <taxon>Fungi incertae sedis</taxon>
        <taxon>Blastocladiomycota</taxon>
        <taxon>Blastocladiomycetes</taxon>
        <taxon>Blastocladiales</taxon>
        <taxon>Catenariaceae</taxon>
        <taxon>Catenaria</taxon>
    </lineage>
</organism>
<keyword evidence="2 7" id="KW-0378">Hydrolase</keyword>
<evidence type="ECO:0000256" key="1">
    <source>
        <dbReference type="ARBA" id="ARBA00022741"/>
    </source>
</evidence>
<evidence type="ECO:0000256" key="3">
    <source>
        <dbReference type="ARBA" id="ARBA00022840"/>
    </source>
</evidence>
<reference evidence="7 8" key="1">
    <citation type="submission" date="2016-07" db="EMBL/GenBank/DDBJ databases">
        <title>Pervasive Adenine N6-methylation of Active Genes in Fungi.</title>
        <authorList>
            <consortium name="DOE Joint Genome Institute"/>
            <person name="Mondo S.J."/>
            <person name="Dannebaum R.O."/>
            <person name="Kuo R.C."/>
            <person name="Labutti K."/>
            <person name="Haridas S."/>
            <person name="Kuo A."/>
            <person name="Salamov A."/>
            <person name="Ahrendt S.R."/>
            <person name="Lipzen A."/>
            <person name="Sullivan W."/>
            <person name="Andreopoulos W.B."/>
            <person name="Clum A."/>
            <person name="Lindquist E."/>
            <person name="Daum C."/>
            <person name="Ramamoorthy G.K."/>
            <person name="Gryganskyi A."/>
            <person name="Culley D."/>
            <person name="Magnuson J.K."/>
            <person name="James T.Y."/>
            <person name="O'Malley M.A."/>
            <person name="Stajich J.E."/>
            <person name="Spatafora J.W."/>
            <person name="Visel A."/>
            <person name="Grigoriev I.V."/>
        </authorList>
    </citation>
    <scope>NUCLEOTIDE SEQUENCE [LARGE SCALE GENOMIC DNA]</scope>
    <source>
        <strain evidence="7 8">PL171</strain>
    </source>
</reference>
<dbReference type="InterPro" id="IPR014001">
    <property type="entry name" value="Helicase_ATP-bd"/>
</dbReference>
<evidence type="ECO:0000259" key="6">
    <source>
        <dbReference type="PROSITE" id="PS51194"/>
    </source>
</evidence>
<dbReference type="GO" id="GO:0016787">
    <property type="term" value="F:hydrolase activity"/>
    <property type="evidence" value="ECO:0007669"/>
    <property type="project" value="UniProtKB-KW"/>
</dbReference>
<dbReference type="InterPro" id="IPR027417">
    <property type="entry name" value="P-loop_NTPase"/>
</dbReference>
<feature type="compositionally biased region" description="Polar residues" evidence="4">
    <location>
        <begin position="1023"/>
        <end position="1034"/>
    </location>
</feature>
<dbReference type="AlphaFoldDB" id="A0A1Y2I6K4"/>
<dbReference type="Gene3D" id="3.40.50.10810">
    <property type="entry name" value="Tandem AAA-ATPase domain"/>
    <property type="match status" value="1"/>
</dbReference>
<feature type="domain" description="Helicase C-terminal" evidence="6">
    <location>
        <begin position="789"/>
        <end position="943"/>
    </location>
</feature>
<dbReference type="SUPFAM" id="SSF52540">
    <property type="entry name" value="P-loop containing nucleoside triphosphate hydrolases"/>
    <property type="match status" value="2"/>
</dbReference>
<feature type="region of interest" description="Disordered" evidence="4">
    <location>
        <begin position="937"/>
        <end position="962"/>
    </location>
</feature>
<dbReference type="Pfam" id="PF00271">
    <property type="entry name" value="Helicase_C"/>
    <property type="match status" value="1"/>
</dbReference>